<evidence type="ECO:0000256" key="2">
    <source>
        <dbReference type="SAM" id="SignalP"/>
    </source>
</evidence>
<reference evidence="3" key="1">
    <citation type="submission" date="2020-03" db="EMBL/GenBank/DDBJ databases">
        <title>Solimonas marina sp. nov., isolated from deep seawater of the Pacific Ocean.</title>
        <authorList>
            <person name="Liu X."/>
            <person name="Lai Q."/>
            <person name="Sun F."/>
            <person name="Gai Y."/>
            <person name="Li G."/>
            <person name="Shao Z."/>
        </authorList>
    </citation>
    <scope>NUCLEOTIDE SEQUENCE</scope>
    <source>
        <strain evidence="3">C16B3</strain>
    </source>
</reference>
<name>A0A969WA88_9GAMM</name>
<keyword evidence="4" id="KW-1185">Reference proteome</keyword>
<dbReference type="Proteomes" id="UP000653472">
    <property type="component" value="Unassembled WGS sequence"/>
</dbReference>
<evidence type="ECO:0000313" key="3">
    <source>
        <dbReference type="EMBL" id="NKF23537.1"/>
    </source>
</evidence>
<evidence type="ECO:0000313" key="4">
    <source>
        <dbReference type="Proteomes" id="UP000653472"/>
    </source>
</evidence>
<feature type="signal peptide" evidence="2">
    <location>
        <begin position="1"/>
        <end position="19"/>
    </location>
</feature>
<dbReference type="EMBL" id="JAAVXB010000008">
    <property type="protein sequence ID" value="NKF23537.1"/>
    <property type="molecule type" value="Genomic_DNA"/>
</dbReference>
<evidence type="ECO:0000256" key="1">
    <source>
        <dbReference type="SAM" id="MobiDB-lite"/>
    </source>
</evidence>
<feature type="chain" id="PRO_5037537082" evidence="2">
    <location>
        <begin position="20"/>
        <end position="694"/>
    </location>
</feature>
<feature type="region of interest" description="Disordered" evidence="1">
    <location>
        <begin position="566"/>
        <end position="586"/>
    </location>
</feature>
<dbReference type="Pfam" id="PF06980">
    <property type="entry name" value="DUF1302"/>
    <property type="match status" value="1"/>
</dbReference>
<accession>A0A969WA88</accession>
<comment type="caution">
    <text evidence="3">The sequence shown here is derived from an EMBL/GenBank/DDBJ whole genome shotgun (WGS) entry which is preliminary data.</text>
</comment>
<dbReference type="AlphaFoldDB" id="A0A969WA88"/>
<gene>
    <name evidence="3" type="ORF">G7Y82_14550</name>
</gene>
<sequence length="694" mass="76448">MPQWAIALLALLLPWPCLAFNFDIGDAQVDLNTRLTVGAGWRVEKRDDDLIGKLNVPGQQTLCQADDCMSLSGDPAPNQRLIDARGDYAAHAFDDGDLNYDRGDLYSALVKIDQSVALQWDDLTLRASYVGFYDAINTNFDETHPNTLLQPAHTKRSGDVEHRIGLRGEFRDAFVQYTSNIWDDDHPITLSVGAQRVRWGESDLHTLNTLDVINPQDAVLPRQPGSAINELSIPTPLVLLDMRLSDSINAQAFYQYKWNGARPEPDGTYFSSNDIIGGTYIEAAPGQFAEDPNALYQPPAPTSLLSSSTRRVLVGETQPRDQGQYGLRLTWYADNINNGTEFSLYYANYHSRLPYFSVIESEASCMRRAAIAGNFASALVACSNASGVFNGTLQTNKSVATEPIPVDTERGVLSYPENIHMFGFSFNTTVMGWAICGEYSFRPNLPVQLAISDVLYAGAQQAFPTEDTPLLGASLPGVLGTTIPGARTFLPDYITPYRGRAVGSGNEYQPGDFVRGWERLKVGQFVINALQVFPGRAIGADDITFLAEGGFTHIVDRPRAVYFQGQAMGSHPGPGADGSGPGPQTTLRLNPTQQHGGFASSFAWGLRSLVQVSYSRVFDLDLTLKPTLIWFEDVDGIAPFPMQNYVKGNRWVTGGMQFRIGQNLEGSLMYLYFDGSRNPLRDRDNVQVSLSYTY</sequence>
<dbReference type="InterPro" id="IPR010727">
    <property type="entry name" value="DUF1302"/>
</dbReference>
<keyword evidence="2" id="KW-0732">Signal</keyword>
<dbReference type="RefSeq" id="WP_168148859.1">
    <property type="nucleotide sequence ID" value="NZ_JAAVXB010000008.1"/>
</dbReference>
<organism evidence="3 4">
    <name type="scientific">Solimonas marina</name>
    <dbReference type="NCBI Taxonomy" id="2714601"/>
    <lineage>
        <taxon>Bacteria</taxon>
        <taxon>Pseudomonadati</taxon>
        <taxon>Pseudomonadota</taxon>
        <taxon>Gammaproteobacteria</taxon>
        <taxon>Nevskiales</taxon>
        <taxon>Nevskiaceae</taxon>
        <taxon>Solimonas</taxon>
    </lineage>
</organism>
<protein>
    <submittedName>
        <fullName evidence="3">DUF1302 domain-containing protein</fullName>
    </submittedName>
</protein>
<proteinExistence type="predicted"/>